<evidence type="ECO:0000259" key="5">
    <source>
        <dbReference type="SMART" id="SM01340"/>
    </source>
</evidence>
<dbReference type="PANTHER" id="PTHR10073">
    <property type="entry name" value="DNA MISMATCH REPAIR PROTEIN MLH, PMS, MUTL"/>
    <property type="match status" value="1"/>
</dbReference>
<dbReference type="InterPro" id="IPR014721">
    <property type="entry name" value="Ribsml_uS5_D2-typ_fold_subgr"/>
</dbReference>
<dbReference type="GO" id="GO:0032389">
    <property type="term" value="C:MutLalpha complex"/>
    <property type="evidence" value="ECO:0007669"/>
    <property type="project" value="TreeGrafter"/>
</dbReference>
<feature type="compositionally biased region" description="Polar residues" evidence="3">
    <location>
        <begin position="514"/>
        <end position="523"/>
    </location>
</feature>
<dbReference type="PANTHER" id="PTHR10073:SF52">
    <property type="entry name" value="MISMATCH REPAIR ENDONUCLEASE PMS2"/>
    <property type="match status" value="1"/>
</dbReference>
<gene>
    <name evidence="6" type="ORF">KL933_000908</name>
</gene>
<protein>
    <recommendedName>
        <fullName evidence="8">DNA mismatch repair protein PMS1</fullName>
    </recommendedName>
</protein>
<dbReference type="CDD" id="cd03484">
    <property type="entry name" value="MutL_Trans_hPMS_2_like"/>
    <property type="match status" value="1"/>
</dbReference>
<evidence type="ECO:0008006" key="8">
    <source>
        <dbReference type="Google" id="ProtNLM"/>
    </source>
</evidence>
<dbReference type="GO" id="GO:0140664">
    <property type="term" value="F:ATP-dependent DNA damage sensor activity"/>
    <property type="evidence" value="ECO:0007669"/>
    <property type="project" value="InterPro"/>
</dbReference>
<dbReference type="Pfam" id="PF01119">
    <property type="entry name" value="DNA_mis_repair"/>
    <property type="match status" value="1"/>
</dbReference>
<feature type="domain" description="DNA mismatch repair protein S5" evidence="5">
    <location>
        <begin position="216"/>
        <end position="347"/>
    </location>
</feature>
<dbReference type="Pfam" id="PF13589">
    <property type="entry name" value="HATPase_c_3"/>
    <property type="match status" value="1"/>
</dbReference>
<dbReference type="AlphaFoldDB" id="A0AAN6DA44"/>
<dbReference type="SUPFAM" id="SSF55874">
    <property type="entry name" value="ATPase domain of HSP90 chaperone/DNA topoisomerase II/histidine kinase"/>
    <property type="match status" value="1"/>
</dbReference>
<accession>A0AAN6DA44</accession>
<dbReference type="GO" id="GO:0005524">
    <property type="term" value="F:ATP binding"/>
    <property type="evidence" value="ECO:0007669"/>
    <property type="project" value="InterPro"/>
</dbReference>
<dbReference type="EMBL" id="JAHLUH010000002">
    <property type="protein sequence ID" value="KAG7729828.1"/>
    <property type="molecule type" value="Genomic_DNA"/>
</dbReference>
<dbReference type="InterPro" id="IPR042120">
    <property type="entry name" value="MutL_C_dimsub"/>
</dbReference>
<dbReference type="InterPro" id="IPR014762">
    <property type="entry name" value="DNA_mismatch_repair_CS"/>
</dbReference>
<dbReference type="Gene3D" id="3.30.1540.20">
    <property type="entry name" value="MutL, C-terminal domain, dimerisation subdomain"/>
    <property type="match status" value="1"/>
</dbReference>
<dbReference type="Proteomes" id="UP000738402">
    <property type="component" value="Unassembled WGS sequence"/>
</dbReference>
<dbReference type="InterPro" id="IPR038973">
    <property type="entry name" value="MutL/Mlh/Pms-like"/>
</dbReference>
<dbReference type="GO" id="GO:0030983">
    <property type="term" value="F:mismatched DNA binding"/>
    <property type="evidence" value="ECO:0007669"/>
    <property type="project" value="InterPro"/>
</dbReference>
<dbReference type="InterPro" id="IPR002099">
    <property type="entry name" value="MutL/Mlh/PMS"/>
</dbReference>
<proteinExistence type="inferred from homology"/>
<dbReference type="FunFam" id="3.30.1370.100:FF:000001">
    <property type="entry name" value="Mismatch repair endonuclease pms1, putative"/>
    <property type="match status" value="1"/>
</dbReference>
<name>A0AAN6DA44_9ASCO</name>
<evidence type="ECO:0000256" key="2">
    <source>
        <dbReference type="ARBA" id="ARBA00022763"/>
    </source>
</evidence>
<dbReference type="GO" id="GO:0061982">
    <property type="term" value="P:meiosis I cell cycle process"/>
    <property type="evidence" value="ECO:0007669"/>
    <property type="project" value="UniProtKB-ARBA"/>
</dbReference>
<dbReference type="InterPro" id="IPR014790">
    <property type="entry name" value="MutL_C"/>
</dbReference>
<sequence>MTLTQIGTADVHKITSGQVIIDISTASKELLENSLDAGASQVTITFKNHGIDSIEVSDNGTGIDEEDFDGICMKHCTSKLRKFEDVASVRTLGFRGEALGSLCAVARVDITTSTKNIQPRAYKLEYDQQGNLKNKQTVSRSCGTTVLISDIFRTLPVRKTDLMKNGRREFQKAVTLLQSYALIKVGLRLVVQHIDSRGRKSVLLATSGSQHLRSNVLSVFGANGMAGLEPVDFQLNISARFRLKACDMLLGVRGYLSNCSFGKGRSATDRQFWFVNGRPVKLPQFSKALTDVYKTFNHLQCPVILLDLELDPQFIDVNVTPDKRTVFLHNETAIMEALKERVTEIFSGQDMSIPKSQLTVERSRNSKLLKQDFEEVNEHESSRHLDMEHEDRQEEQEEEQEDEEEERGHEEGNGACRIDVSDVDDRGERELGGAQSSISVTTVAPEAVHESESEYDGDSGGKDHTVATISKSPIRSQVQGTLTTLLDKSAEPKLAPDSEPDTTEFSRVDDLILSSDTNKSNESSFEKSRDVETETTSPLRMTVRDKYIETYPTGQRKLSFEPKSEKRASSAALARTQSSLHDIELPIEASPGSFKMQKPRLVKNGGTRAAVDDITDESEAERKLMLSVSKKDFLELQVIGQFNLGFILVTKQDNSGTHLFILDQHASDEKYNFERYQTETVFNNQPLVIPQQLHLNVIDELAIMNNLQVFEKNGFGLRVDEDAQPGERLSLTSLPYSKDTTFGLSDLDELVHLVKEHHGRGVLRPSKVRAMLAMRACRTSIMIGKPLSHKTMTSVVRNLATLDRPWNCPHGRPTMRHLIELKNWATFSRDYET</sequence>
<comment type="caution">
    <text evidence="6">The sequence shown here is derived from an EMBL/GenBank/DDBJ whole genome shotgun (WGS) entry which is preliminary data.</text>
</comment>
<feature type="region of interest" description="Disordered" evidence="3">
    <location>
        <begin position="371"/>
        <end position="541"/>
    </location>
</feature>
<evidence type="ECO:0000313" key="7">
    <source>
        <dbReference type="Proteomes" id="UP000738402"/>
    </source>
</evidence>
<feature type="compositionally biased region" description="Basic and acidic residues" evidence="3">
    <location>
        <begin position="371"/>
        <end position="392"/>
    </location>
</feature>
<dbReference type="SUPFAM" id="SSF118116">
    <property type="entry name" value="DNA mismatch repair protein MutL"/>
    <property type="match status" value="1"/>
</dbReference>
<dbReference type="SMART" id="SM01340">
    <property type="entry name" value="DNA_mis_repair"/>
    <property type="match status" value="1"/>
</dbReference>
<dbReference type="InterPro" id="IPR037198">
    <property type="entry name" value="MutL_C_sf"/>
</dbReference>
<dbReference type="InterPro" id="IPR020568">
    <property type="entry name" value="Ribosomal_Su5_D2-typ_SF"/>
</dbReference>
<evidence type="ECO:0000256" key="1">
    <source>
        <dbReference type="ARBA" id="ARBA00006082"/>
    </source>
</evidence>
<dbReference type="Gene3D" id="3.30.230.10">
    <property type="match status" value="1"/>
</dbReference>
<evidence type="ECO:0000259" key="4">
    <source>
        <dbReference type="SMART" id="SM00853"/>
    </source>
</evidence>
<feature type="compositionally biased region" description="Basic and acidic residues" evidence="3">
    <location>
        <begin position="419"/>
        <end position="431"/>
    </location>
</feature>
<reference evidence="6" key="1">
    <citation type="journal article" date="2021" name="G3 (Bethesda)">
        <title>Genomic diversity, chromosomal rearrangements, and interspecies hybridization in the ogataea polymorpha species complex.</title>
        <authorList>
            <person name="Hanson S.J."/>
            <person name="Cinneide E.O."/>
            <person name="Salzberg L.I."/>
            <person name="Wolfe K.H."/>
            <person name="McGowan J."/>
            <person name="Fitzpatrick D.A."/>
            <person name="Matlin K."/>
        </authorList>
    </citation>
    <scope>NUCLEOTIDE SEQUENCE</scope>
    <source>
        <strain evidence="6">83-405-1</strain>
    </source>
</reference>
<organism evidence="6 7">
    <name type="scientific">Ogataea haglerorum</name>
    <dbReference type="NCBI Taxonomy" id="1937702"/>
    <lineage>
        <taxon>Eukaryota</taxon>
        <taxon>Fungi</taxon>
        <taxon>Dikarya</taxon>
        <taxon>Ascomycota</taxon>
        <taxon>Saccharomycotina</taxon>
        <taxon>Pichiomycetes</taxon>
        <taxon>Pichiales</taxon>
        <taxon>Pichiaceae</taxon>
        <taxon>Ogataea</taxon>
    </lineage>
</organism>
<dbReference type="SUPFAM" id="SSF54211">
    <property type="entry name" value="Ribosomal protein S5 domain 2-like"/>
    <property type="match status" value="1"/>
</dbReference>
<dbReference type="InterPro" id="IPR013507">
    <property type="entry name" value="DNA_mismatch_S5_2-like"/>
</dbReference>
<dbReference type="CDD" id="cd16926">
    <property type="entry name" value="HATPase_MutL-MLH-PMS-like"/>
    <property type="match status" value="1"/>
</dbReference>
<dbReference type="PROSITE" id="PS00058">
    <property type="entry name" value="DNA_MISMATCH_REPAIR_1"/>
    <property type="match status" value="1"/>
</dbReference>
<feature type="compositionally biased region" description="Acidic residues" evidence="3">
    <location>
        <begin position="393"/>
        <end position="405"/>
    </location>
</feature>
<dbReference type="Gene3D" id="3.30.565.10">
    <property type="entry name" value="Histidine kinase-like ATPase, C-terminal domain"/>
    <property type="match status" value="1"/>
</dbReference>
<keyword evidence="2" id="KW-0227">DNA damage</keyword>
<evidence type="ECO:0000256" key="3">
    <source>
        <dbReference type="SAM" id="MobiDB-lite"/>
    </source>
</evidence>
<dbReference type="GO" id="GO:0006298">
    <property type="term" value="P:mismatch repair"/>
    <property type="evidence" value="ECO:0007669"/>
    <property type="project" value="InterPro"/>
</dbReference>
<dbReference type="GO" id="GO:0016887">
    <property type="term" value="F:ATP hydrolysis activity"/>
    <property type="evidence" value="ECO:0007669"/>
    <property type="project" value="InterPro"/>
</dbReference>
<dbReference type="Gene3D" id="3.30.1370.100">
    <property type="entry name" value="MutL, C-terminal domain, regulatory subdomain"/>
    <property type="match status" value="1"/>
</dbReference>
<comment type="similarity">
    <text evidence="1">Belongs to the DNA mismatch repair MutL/HexB family.</text>
</comment>
<evidence type="ECO:0000313" key="6">
    <source>
        <dbReference type="EMBL" id="KAG7729828.1"/>
    </source>
</evidence>
<feature type="domain" description="MutL C-terminal dimerisation" evidence="4">
    <location>
        <begin position="638"/>
        <end position="787"/>
    </location>
</feature>
<dbReference type="InterPro" id="IPR042121">
    <property type="entry name" value="MutL_C_regsub"/>
</dbReference>
<dbReference type="Pfam" id="PF08676">
    <property type="entry name" value="MutL_C"/>
    <property type="match status" value="1"/>
</dbReference>
<feature type="compositionally biased region" description="Polar residues" evidence="3">
    <location>
        <begin position="467"/>
        <end position="486"/>
    </location>
</feature>
<dbReference type="InterPro" id="IPR036890">
    <property type="entry name" value="HATPase_C_sf"/>
</dbReference>
<dbReference type="FunFam" id="3.30.565.10:FF:000017">
    <property type="entry name" value="PMS1 homolog 1, mismatch repair system component"/>
    <property type="match status" value="1"/>
</dbReference>
<dbReference type="NCBIfam" id="TIGR00585">
    <property type="entry name" value="mutl"/>
    <property type="match status" value="1"/>
</dbReference>
<dbReference type="SMART" id="SM00853">
    <property type="entry name" value="MutL_C"/>
    <property type="match status" value="1"/>
</dbReference>